<dbReference type="PROSITE" id="PS50851">
    <property type="entry name" value="CHEW"/>
    <property type="match status" value="1"/>
</dbReference>
<keyword evidence="8" id="KW-0418">Kinase</keyword>
<feature type="region of interest" description="Disordered" evidence="13">
    <location>
        <begin position="958"/>
        <end position="986"/>
    </location>
</feature>
<dbReference type="GO" id="GO:0006935">
    <property type="term" value="P:chemotaxis"/>
    <property type="evidence" value="ECO:0007669"/>
    <property type="project" value="UniProtKB-KW"/>
</dbReference>
<sequence>MSQDFFDPELFADFIIEAKEHLETIEPNLLELEKTPDNLALLNDIFRPMHSLKGASGFLGLNRINQLAHKSENILDELRKGTMVVTSEIMDVILSSTDALRQMVENLETTNSEGDVEIDHIIAQIDAIMSGETAPAAETPAQAPAQESAPPAAEAAAVEAPAAQEAPAPAAAPVVGESVGMSSKEWVAGLPDTPEYALNAFGEGHLKDFIDESLEIIGNLNDGLLELEEGNSQEDLINDIFRFFHNMKGNSGIIGYNELNALTHEAETLLNNVRQGKMTPTHELIDLLLLVVDVMEALVSRIDVASGKTHPFDTTPVLTQLKKAVAGEEVSLPPALLAAQKGSAPAVEMTANGVEVVTPTIIPVGAEGDDMDAFQATVKQQFEIIHAALATLRKDGSHKDSEDALFRCLTAIKNASSFVGFNDVKEYAERTASIVDQGRSQGIDFSLMVDLISQETAIIEEMAAAAVVRQKEGGAGASASPAAAEAAPAAKPAAATAPVAEAAPAAAPAPEAAPAAEVSKPAPAPAAAAPKPAPAPAAKPAAAPAAKAAAAAKPAAENVQKSSSIRVDHERLDHLMNLIGELIINRNRYALIARSLESGGSDVDVSLVAQSLSETTYAMARISDDLQDTIMKVRMVPVSSVFSRFPRLVRDLSRKSGKEVELIMEGEETELDKSVVEAIGDPLVHLIRNSVDHGIEPEDVRVAAGKSPKGRVTLRAFHKGNSVAIEIEDDGKGIDPEKMREVAVRKGIITTEEAAQLDDREAVELIFAPGFSSAEKITDISGRGVGMDVVRTNIKNLKGSVSTNSEVGRGTRFTLSLPLTLAIIDALMVNVSGQTYAIPLDAVSETTKIESSRLTDVKGRKAVTLRGEVLGIVELSEMLELPRTEPLPEVLSVVVIHDNDRRLGLVVDRLLERQEIVIKPLGAYLGDLKGISGATIMGDGSVILILDPHEIYVMSTSKASSSLGNEPPKGVSRASASEGGPIIDEI</sequence>
<dbReference type="AlphaFoldDB" id="A0A9D2HNY7"/>
<dbReference type="PRINTS" id="PR00344">
    <property type="entry name" value="BCTRLSENSOR"/>
</dbReference>
<keyword evidence="4" id="KW-0145">Chemotaxis</keyword>
<dbReference type="SUPFAM" id="SSF47226">
    <property type="entry name" value="Histidine-containing phosphotransfer domain, HPT domain"/>
    <property type="match status" value="3"/>
</dbReference>
<dbReference type="Gene3D" id="3.30.565.10">
    <property type="entry name" value="Histidine kinase-like ATPase, C-terminal domain"/>
    <property type="match status" value="1"/>
</dbReference>
<keyword evidence="6" id="KW-0808">Transferase</keyword>
<dbReference type="SUPFAM" id="SSF55874">
    <property type="entry name" value="ATPase domain of HSP90 chaperone/DNA topoisomerase II/histidine kinase"/>
    <property type="match status" value="1"/>
</dbReference>
<accession>A0A9D2HNY7</accession>
<dbReference type="InterPro" id="IPR002545">
    <property type="entry name" value="CheW-lke_dom"/>
</dbReference>
<feature type="domain" description="Histidine kinase" evidence="14">
    <location>
        <begin position="566"/>
        <end position="821"/>
    </location>
</feature>
<feature type="modified residue" description="Phosphohistidine" evidence="12">
    <location>
        <position position="245"/>
    </location>
</feature>
<evidence type="ECO:0000256" key="12">
    <source>
        <dbReference type="PROSITE-ProRule" id="PRU00110"/>
    </source>
</evidence>
<feature type="region of interest" description="Disordered" evidence="13">
    <location>
        <begin position="134"/>
        <end position="169"/>
    </location>
</feature>
<dbReference type="InterPro" id="IPR004358">
    <property type="entry name" value="Sig_transdc_His_kin-like_C"/>
</dbReference>
<comment type="caution">
    <text evidence="12">Lacks conserved residue(s) required for the propagation of feature annotation.</text>
</comment>
<dbReference type="InterPro" id="IPR036641">
    <property type="entry name" value="HPT_dom_sf"/>
</dbReference>
<organism evidence="17 18">
    <name type="scientific">Candidatus Desulfovibrio intestinavium</name>
    <dbReference type="NCBI Taxonomy" id="2838534"/>
    <lineage>
        <taxon>Bacteria</taxon>
        <taxon>Pseudomonadati</taxon>
        <taxon>Thermodesulfobacteriota</taxon>
        <taxon>Desulfovibrionia</taxon>
        <taxon>Desulfovibrionales</taxon>
        <taxon>Desulfovibrionaceae</taxon>
        <taxon>Desulfovibrio</taxon>
    </lineage>
</organism>
<dbReference type="Pfam" id="PF01584">
    <property type="entry name" value="CheW"/>
    <property type="match status" value="1"/>
</dbReference>
<dbReference type="PROSITE" id="PS50894">
    <property type="entry name" value="HPT"/>
    <property type="match status" value="3"/>
</dbReference>
<dbReference type="Proteomes" id="UP000823821">
    <property type="component" value="Unassembled WGS sequence"/>
</dbReference>
<gene>
    <name evidence="17" type="ORF">H9784_06385</name>
</gene>
<keyword evidence="5 12" id="KW-0597">Phosphoprotein</keyword>
<reference evidence="17" key="1">
    <citation type="journal article" date="2021" name="PeerJ">
        <title>Extensive microbial diversity within the chicken gut microbiome revealed by metagenomics and culture.</title>
        <authorList>
            <person name="Gilroy R."/>
            <person name="Ravi A."/>
            <person name="Getino M."/>
            <person name="Pursley I."/>
            <person name="Horton D.L."/>
            <person name="Alikhan N.F."/>
            <person name="Baker D."/>
            <person name="Gharbi K."/>
            <person name="Hall N."/>
            <person name="Watson M."/>
            <person name="Adriaenssens E.M."/>
            <person name="Foster-Nyarko E."/>
            <person name="Jarju S."/>
            <person name="Secka A."/>
            <person name="Antonio M."/>
            <person name="Oren A."/>
            <person name="Chaudhuri R.R."/>
            <person name="La Ragione R."/>
            <person name="Hildebrand F."/>
            <person name="Pallen M.J."/>
        </authorList>
    </citation>
    <scope>NUCLEOTIDE SEQUENCE</scope>
    <source>
        <strain evidence="17">5032</strain>
    </source>
</reference>
<evidence type="ECO:0000256" key="7">
    <source>
        <dbReference type="ARBA" id="ARBA00022741"/>
    </source>
</evidence>
<evidence type="ECO:0000256" key="6">
    <source>
        <dbReference type="ARBA" id="ARBA00022679"/>
    </source>
</evidence>
<dbReference type="SUPFAM" id="SSF50341">
    <property type="entry name" value="CheW-like"/>
    <property type="match status" value="1"/>
</dbReference>
<dbReference type="InterPro" id="IPR004105">
    <property type="entry name" value="CheA-like_dim"/>
</dbReference>
<feature type="domain" description="HPt" evidence="16">
    <location>
        <begin position="3"/>
        <end position="107"/>
    </location>
</feature>
<evidence type="ECO:0000256" key="11">
    <source>
        <dbReference type="ARBA" id="ARBA00035100"/>
    </source>
</evidence>
<dbReference type="PANTHER" id="PTHR43395">
    <property type="entry name" value="SENSOR HISTIDINE KINASE CHEA"/>
    <property type="match status" value="1"/>
</dbReference>
<dbReference type="InterPro" id="IPR036061">
    <property type="entry name" value="CheW-like_dom_sf"/>
</dbReference>
<dbReference type="InterPro" id="IPR036097">
    <property type="entry name" value="HisK_dim/P_sf"/>
</dbReference>
<evidence type="ECO:0000256" key="2">
    <source>
        <dbReference type="ARBA" id="ARBA00012438"/>
    </source>
</evidence>
<dbReference type="GO" id="GO:0005737">
    <property type="term" value="C:cytoplasm"/>
    <property type="evidence" value="ECO:0007669"/>
    <property type="project" value="InterPro"/>
</dbReference>
<keyword evidence="9" id="KW-0067">ATP-binding</keyword>
<feature type="region of interest" description="Disordered" evidence="13">
    <location>
        <begin position="511"/>
        <end position="540"/>
    </location>
</feature>
<dbReference type="SUPFAM" id="SSF47384">
    <property type="entry name" value="Homodimeric domain of signal transducing histidine kinase"/>
    <property type="match status" value="1"/>
</dbReference>
<evidence type="ECO:0000256" key="8">
    <source>
        <dbReference type="ARBA" id="ARBA00022777"/>
    </source>
</evidence>
<name>A0A9D2HNY7_9BACT</name>
<dbReference type="SMART" id="SM01231">
    <property type="entry name" value="H-kinase_dim"/>
    <property type="match status" value="1"/>
</dbReference>
<dbReference type="PROSITE" id="PS50109">
    <property type="entry name" value="HIS_KIN"/>
    <property type="match status" value="1"/>
</dbReference>
<dbReference type="FunFam" id="3.30.565.10:FF:000016">
    <property type="entry name" value="Chemotaxis protein CheA, putative"/>
    <property type="match status" value="1"/>
</dbReference>
<evidence type="ECO:0000256" key="9">
    <source>
        <dbReference type="ARBA" id="ARBA00022840"/>
    </source>
</evidence>
<dbReference type="Gene3D" id="2.30.30.40">
    <property type="entry name" value="SH3 Domains"/>
    <property type="match status" value="1"/>
</dbReference>
<dbReference type="EC" id="2.7.13.3" evidence="2"/>
<dbReference type="GO" id="GO:0000155">
    <property type="term" value="F:phosphorelay sensor kinase activity"/>
    <property type="evidence" value="ECO:0007669"/>
    <property type="project" value="InterPro"/>
</dbReference>
<protein>
    <recommendedName>
        <fullName evidence="3">Chemotaxis protein CheA</fullName>
        <ecNumber evidence="2">2.7.13.3</ecNumber>
    </recommendedName>
</protein>
<feature type="compositionally biased region" description="Low complexity" evidence="13">
    <location>
        <begin position="511"/>
        <end position="530"/>
    </location>
</feature>
<dbReference type="CDD" id="cd00088">
    <property type="entry name" value="HPT"/>
    <property type="match status" value="2"/>
</dbReference>
<reference evidence="17" key="2">
    <citation type="submission" date="2021-04" db="EMBL/GenBank/DDBJ databases">
        <authorList>
            <person name="Gilroy R."/>
        </authorList>
    </citation>
    <scope>NUCLEOTIDE SEQUENCE</scope>
    <source>
        <strain evidence="17">5032</strain>
    </source>
</reference>
<keyword evidence="10" id="KW-0902">Two-component regulatory system</keyword>
<evidence type="ECO:0000259" key="15">
    <source>
        <dbReference type="PROSITE" id="PS50851"/>
    </source>
</evidence>
<evidence type="ECO:0000256" key="4">
    <source>
        <dbReference type="ARBA" id="ARBA00022500"/>
    </source>
</evidence>
<dbReference type="InterPro" id="IPR037006">
    <property type="entry name" value="CheA-like_homodim_sf"/>
</dbReference>
<dbReference type="CDD" id="cd00731">
    <property type="entry name" value="CheA_reg"/>
    <property type="match status" value="1"/>
</dbReference>
<dbReference type="Pfam" id="PF02518">
    <property type="entry name" value="HATPase_c"/>
    <property type="match status" value="1"/>
</dbReference>
<feature type="domain" description="HPt" evidence="16">
    <location>
        <begin position="370"/>
        <end position="466"/>
    </location>
</feature>
<dbReference type="Pfam" id="PF02895">
    <property type="entry name" value="H-kinase_dim"/>
    <property type="match status" value="1"/>
</dbReference>
<dbReference type="InterPro" id="IPR005467">
    <property type="entry name" value="His_kinase_dom"/>
</dbReference>
<keyword evidence="7" id="KW-0547">Nucleotide-binding</keyword>
<comment type="caution">
    <text evidence="17">The sequence shown here is derived from an EMBL/GenBank/DDBJ whole genome shotgun (WGS) entry which is preliminary data.</text>
</comment>
<dbReference type="InterPro" id="IPR051315">
    <property type="entry name" value="Bact_Chemotaxis_CheA"/>
</dbReference>
<feature type="modified residue" description="Phosphohistidine" evidence="12">
    <location>
        <position position="50"/>
    </location>
</feature>
<evidence type="ECO:0000256" key="3">
    <source>
        <dbReference type="ARBA" id="ARBA00021495"/>
    </source>
</evidence>
<feature type="domain" description="CheW-like" evidence="15">
    <location>
        <begin position="823"/>
        <end position="957"/>
    </location>
</feature>
<evidence type="ECO:0000256" key="10">
    <source>
        <dbReference type="ARBA" id="ARBA00023012"/>
    </source>
</evidence>
<dbReference type="InterPro" id="IPR036890">
    <property type="entry name" value="HATPase_C_sf"/>
</dbReference>
<evidence type="ECO:0000313" key="18">
    <source>
        <dbReference type="Proteomes" id="UP000823821"/>
    </source>
</evidence>
<dbReference type="SMART" id="SM00073">
    <property type="entry name" value="HPT"/>
    <property type="match status" value="2"/>
</dbReference>
<evidence type="ECO:0000256" key="1">
    <source>
        <dbReference type="ARBA" id="ARBA00000085"/>
    </source>
</evidence>
<comment type="catalytic activity">
    <reaction evidence="1">
        <text>ATP + protein L-histidine = ADP + protein N-phospho-L-histidine.</text>
        <dbReference type="EC" id="2.7.13.3"/>
    </reaction>
</comment>
<dbReference type="InterPro" id="IPR008207">
    <property type="entry name" value="Sig_transdc_His_kin_Hpt_dom"/>
</dbReference>
<dbReference type="InterPro" id="IPR003594">
    <property type="entry name" value="HATPase_dom"/>
</dbReference>
<evidence type="ECO:0000256" key="13">
    <source>
        <dbReference type="SAM" id="MobiDB-lite"/>
    </source>
</evidence>
<evidence type="ECO:0000259" key="14">
    <source>
        <dbReference type="PROSITE" id="PS50109"/>
    </source>
</evidence>
<dbReference type="CDD" id="cd16916">
    <property type="entry name" value="HATPase_CheA-like"/>
    <property type="match status" value="1"/>
</dbReference>
<dbReference type="Pfam" id="PF01627">
    <property type="entry name" value="Hpt"/>
    <property type="match status" value="2"/>
</dbReference>
<dbReference type="Gene3D" id="1.20.120.160">
    <property type="entry name" value="HPT domain"/>
    <property type="match status" value="3"/>
</dbReference>
<evidence type="ECO:0000259" key="16">
    <source>
        <dbReference type="PROSITE" id="PS50894"/>
    </source>
</evidence>
<evidence type="ECO:0000313" key="17">
    <source>
        <dbReference type="EMBL" id="HJA79178.1"/>
    </source>
</evidence>
<dbReference type="Gene3D" id="1.10.287.560">
    <property type="entry name" value="Histidine kinase CheA-like, homodimeric domain"/>
    <property type="match status" value="1"/>
</dbReference>
<dbReference type="GO" id="GO:0005524">
    <property type="term" value="F:ATP binding"/>
    <property type="evidence" value="ECO:0007669"/>
    <property type="project" value="UniProtKB-KW"/>
</dbReference>
<dbReference type="SMART" id="SM00260">
    <property type="entry name" value="CheW"/>
    <property type="match status" value="1"/>
</dbReference>
<comment type="function">
    <text evidence="11">Involved in the transmission of sensory signals from the chemoreceptors to the flagellar motors. CheA is autophosphorylated; it can transfer its phosphate group to either CheB or CheY.</text>
</comment>
<proteinExistence type="predicted"/>
<dbReference type="PANTHER" id="PTHR43395:SF10">
    <property type="entry name" value="CHEMOTAXIS PROTEIN CHEA"/>
    <property type="match status" value="1"/>
</dbReference>
<dbReference type="EMBL" id="DWZD01000040">
    <property type="protein sequence ID" value="HJA79178.1"/>
    <property type="molecule type" value="Genomic_DNA"/>
</dbReference>
<feature type="domain" description="HPt" evidence="16">
    <location>
        <begin position="198"/>
        <end position="302"/>
    </location>
</feature>
<dbReference type="SMART" id="SM00387">
    <property type="entry name" value="HATPase_c"/>
    <property type="match status" value="1"/>
</dbReference>
<evidence type="ECO:0000256" key="5">
    <source>
        <dbReference type="ARBA" id="ARBA00022553"/>
    </source>
</evidence>